<name>A0ABS8JK80_9GAMM</name>
<evidence type="ECO:0000313" key="3">
    <source>
        <dbReference type="Proteomes" id="UP001165293"/>
    </source>
</evidence>
<dbReference type="SUPFAM" id="SSF117074">
    <property type="entry name" value="Hypothetical protein PA1324"/>
    <property type="match status" value="1"/>
</dbReference>
<protein>
    <submittedName>
        <fullName evidence="2">Uncharacterized protein</fullName>
    </submittedName>
</protein>
<dbReference type="Gene3D" id="2.60.40.10">
    <property type="entry name" value="Immunoglobulins"/>
    <property type="match status" value="1"/>
</dbReference>
<sequence>MEVRSNRPRRALKIALLATAVVVSGTAFACICTTGTIIARKFYDANANGIQEPTEVRMSNWPMTLGSASLGVLGTLKTDSFGYAQFSYVPVGTDYTVKEGTPLEGNWKQTAPTVNGVPVNPVTGIKVLAGKTTHVAFGNYCTKPSGGRTPGFWHNRNGLATMLDGSPSSLLPELNLLVGLNLVNKDGSAFDPVSHPQFAAWLLASDATNMANRLSSHLAAMRLNVEANFVNGNRIYAPFGGSINALIAAANASLAANPYTPAGHPQRAYQERLKNYLDALNNGAGVVNPTPCTRTFAPY</sequence>
<keyword evidence="1" id="KW-0732">Signal</keyword>
<dbReference type="RefSeq" id="WP_230527692.1">
    <property type="nucleotide sequence ID" value="NZ_JAJGAK010000003.1"/>
</dbReference>
<dbReference type="PROSITE" id="PS51257">
    <property type="entry name" value="PROKAR_LIPOPROTEIN"/>
    <property type="match status" value="1"/>
</dbReference>
<feature type="chain" id="PRO_5045129637" evidence="1">
    <location>
        <begin position="30"/>
        <end position="299"/>
    </location>
</feature>
<organism evidence="2 3">
    <name type="scientific">Noviluteimonas lactosilytica</name>
    <dbReference type="NCBI Taxonomy" id="2888523"/>
    <lineage>
        <taxon>Bacteria</taxon>
        <taxon>Pseudomonadati</taxon>
        <taxon>Pseudomonadota</taxon>
        <taxon>Gammaproteobacteria</taxon>
        <taxon>Lysobacterales</taxon>
        <taxon>Lysobacteraceae</taxon>
        <taxon>Noviluteimonas</taxon>
    </lineage>
</organism>
<feature type="signal peptide" evidence="1">
    <location>
        <begin position="1"/>
        <end position="29"/>
    </location>
</feature>
<dbReference type="EMBL" id="JAJGAK010000003">
    <property type="protein sequence ID" value="MCC8363900.1"/>
    <property type="molecule type" value="Genomic_DNA"/>
</dbReference>
<evidence type="ECO:0000313" key="2">
    <source>
        <dbReference type="EMBL" id="MCC8363900.1"/>
    </source>
</evidence>
<proteinExistence type="predicted"/>
<accession>A0ABS8JK80</accession>
<gene>
    <name evidence="2" type="ORF">LK996_12545</name>
</gene>
<dbReference type="InterPro" id="IPR013783">
    <property type="entry name" value="Ig-like_fold"/>
</dbReference>
<comment type="caution">
    <text evidence="2">The sequence shown here is derived from an EMBL/GenBank/DDBJ whole genome shotgun (WGS) entry which is preliminary data.</text>
</comment>
<keyword evidence="3" id="KW-1185">Reference proteome</keyword>
<evidence type="ECO:0000256" key="1">
    <source>
        <dbReference type="SAM" id="SignalP"/>
    </source>
</evidence>
<dbReference type="Proteomes" id="UP001165293">
    <property type="component" value="Unassembled WGS sequence"/>
</dbReference>
<reference evidence="2" key="1">
    <citation type="submission" date="2021-10" db="EMBL/GenBank/DDBJ databases">
        <authorList>
            <person name="Lyu M."/>
            <person name="Wang X."/>
            <person name="Meng X."/>
            <person name="Xu K."/>
        </authorList>
    </citation>
    <scope>NUCLEOTIDE SEQUENCE</scope>
    <source>
        <strain evidence="2">A6</strain>
    </source>
</reference>